<dbReference type="Proteomes" id="UP000029692">
    <property type="component" value="Unassembled WGS sequence"/>
</dbReference>
<dbReference type="PANTHER" id="PTHR12725:SF117">
    <property type="entry name" value="HALOACID DEHALOGENASE-LIKE HYDROLASE"/>
    <property type="match status" value="1"/>
</dbReference>
<dbReference type="Gene3D" id="3.40.50.1000">
    <property type="entry name" value="HAD superfamily/HAD-like"/>
    <property type="match status" value="1"/>
</dbReference>
<dbReference type="EMBL" id="JNUP01000065">
    <property type="protein sequence ID" value="KGE71629.1"/>
    <property type="molecule type" value="Genomic_DNA"/>
</dbReference>
<dbReference type="SFLD" id="SFLDG01129">
    <property type="entry name" value="C1.5:_HAD__Beta-PGM__Phosphata"/>
    <property type="match status" value="1"/>
</dbReference>
<sequence>MTIDYLLFDLDNTLYPESSGMQQEIHRRMTAYVARYLGISEEKAAEARRSGFLNHGTTLRWLQLEHGLRTTVEFLEQVHPEDVEPFIPENPALTSFLDSLPYPKAVFTNSPHFHAQRVLERLGIRSCFTHVFDITFNDLEGKPHPASYRRVLSALNVPAEKTVFIDDAPSYVQGFIDVGGIGVLIDEFGRYGDLNAPRIPSLWELPNLLTGLP</sequence>
<dbReference type="AlphaFoldDB" id="A0A098QV69"/>
<protein>
    <recommendedName>
        <fullName evidence="3">Pyrimidine 5'-nucleotidase</fullName>
    </recommendedName>
</protein>
<dbReference type="InterPro" id="IPR023214">
    <property type="entry name" value="HAD_sf"/>
</dbReference>
<dbReference type="InterPro" id="IPR006439">
    <property type="entry name" value="HAD-SF_hydro_IA"/>
</dbReference>
<name>A0A098QV69_9SPIO</name>
<dbReference type="InterPro" id="IPR036412">
    <property type="entry name" value="HAD-like_sf"/>
</dbReference>
<reference evidence="1 2" key="1">
    <citation type="submission" date="2014-05" db="EMBL/GenBank/DDBJ databases">
        <title>De novo Genome Sequence of Spirocheata sp.</title>
        <authorList>
            <person name="Shivani Y."/>
            <person name="Subhash Y."/>
            <person name="Tushar L."/>
            <person name="Sasikala C."/>
            <person name="Ramana C.V."/>
        </authorList>
    </citation>
    <scope>NUCLEOTIDE SEQUENCE [LARGE SCALE GENOMIC DNA]</scope>
    <source>
        <strain evidence="1 2">JC230</strain>
    </source>
</reference>
<gene>
    <name evidence="1" type="ORF">DC28_10180</name>
</gene>
<dbReference type="STRING" id="1480694.DC28_10180"/>
<dbReference type="NCBIfam" id="TIGR01509">
    <property type="entry name" value="HAD-SF-IA-v3"/>
    <property type="match status" value="1"/>
</dbReference>
<accession>A0A098QV69</accession>
<dbReference type="InterPro" id="IPR010237">
    <property type="entry name" value="Pyr-5-nucltdase"/>
</dbReference>
<dbReference type="SFLD" id="SFLDS00003">
    <property type="entry name" value="Haloacid_Dehalogenase"/>
    <property type="match status" value="1"/>
</dbReference>
<evidence type="ECO:0000313" key="1">
    <source>
        <dbReference type="EMBL" id="KGE71629.1"/>
    </source>
</evidence>
<dbReference type="NCBIfam" id="TIGR01993">
    <property type="entry name" value="Pyr-5-nucltdase"/>
    <property type="match status" value="1"/>
</dbReference>
<proteinExistence type="predicted"/>
<dbReference type="RefSeq" id="WP_037548370.1">
    <property type="nucleotide sequence ID" value="NZ_JNUP01000065.1"/>
</dbReference>
<keyword evidence="2" id="KW-1185">Reference proteome</keyword>
<dbReference type="Pfam" id="PF00702">
    <property type="entry name" value="Hydrolase"/>
    <property type="match status" value="1"/>
</dbReference>
<dbReference type="SUPFAM" id="SSF56784">
    <property type="entry name" value="HAD-like"/>
    <property type="match status" value="1"/>
</dbReference>
<organism evidence="1 2">
    <name type="scientific">Spirochaeta lutea</name>
    <dbReference type="NCBI Taxonomy" id="1480694"/>
    <lineage>
        <taxon>Bacteria</taxon>
        <taxon>Pseudomonadati</taxon>
        <taxon>Spirochaetota</taxon>
        <taxon>Spirochaetia</taxon>
        <taxon>Spirochaetales</taxon>
        <taxon>Spirochaetaceae</taxon>
        <taxon>Spirochaeta</taxon>
    </lineage>
</organism>
<dbReference type="eggNOG" id="COG1011">
    <property type="taxonomic scope" value="Bacteria"/>
</dbReference>
<dbReference type="PANTHER" id="PTHR12725">
    <property type="entry name" value="HALOACID DEHALOGENASE-LIKE HYDROLASE"/>
    <property type="match status" value="1"/>
</dbReference>
<dbReference type="SFLD" id="SFLDG01132">
    <property type="entry name" value="C1.5.3:_5'-Nucleotidase_Like"/>
    <property type="match status" value="1"/>
</dbReference>
<evidence type="ECO:0008006" key="3">
    <source>
        <dbReference type="Google" id="ProtNLM"/>
    </source>
</evidence>
<dbReference type="Gene3D" id="1.10.150.450">
    <property type="match status" value="1"/>
</dbReference>
<comment type="caution">
    <text evidence="1">The sequence shown here is derived from an EMBL/GenBank/DDBJ whole genome shotgun (WGS) entry which is preliminary data.</text>
</comment>
<evidence type="ECO:0000313" key="2">
    <source>
        <dbReference type="Proteomes" id="UP000029692"/>
    </source>
</evidence>
<dbReference type="OrthoDB" id="9807630at2"/>